<dbReference type="KEGG" id="taa:NMY3_01434"/>
<dbReference type="PANTHER" id="PTHR43345:SF2">
    <property type="entry name" value="3-ISOPROPYLMALATE DEHYDRATASE SMALL SUBUNIT 1"/>
    <property type="match status" value="1"/>
</dbReference>
<dbReference type="PANTHER" id="PTHR43345">
    <property type="entry name" value="3-ISOPROPYLMALATE DEHYDRATASE SMALL SUBUNIT 2-RELATED-RELATED"/>
    <property type="match status" value="1"/>
</dbReference>
<dbReference type="EC" id="4.2.1.85" evidence="4"/>
<comment type="similarity">
    <text evidence="1">Belongs to the LeuD family. LeuD type 2 subfamily.</text>
</comment>
<evidence type="ECO:0000313" key="4">
    <source>
        <dbReference type="EMBL" id="ALI35638.1"/>
    </source>
</evidence>
<dbReference type="OrthoDB" id="6505at2157"/>
<dbReference type="GO" id="GO:0047868">
    <property type="term" value="F:dimethylmaleate hydratase activity"/>
    <property type="evidence" value="ECO:0007669"/>
    <property type="project" value="UniProtKB-EC"/>
</dbReference>
<name>A0A654LW26_9ARCH</name>
<accession>A0A654LW26</accession>
<reference evidence="5" key="1">
    <citation type="submission" date="2015-10" db="EMBL/GenBank/DDBJ databases">
        <title>Niche specialization of a soil ammonia-oxidizing archaeon, Candidatus Nitrosocosmicus oleophilus.</title>
        <authorList>
            <person name="Jung M.-Y."/>
            <person name="Rhee S.-K."/>
        </authorList>
    </citation>
    <scope>NUCLEOTIDE SEQUENCE [LARGE SCALE GENOMIC DNA]</scope>
    <source>
        <strain evidence="5">MY3</strain>
    </source>
</reference>
<dbReference type="InterPro" id="IPR015928">
    <property type="entry name" value="Aconitase/3IPM_dehydase_swvl"/>
</dbReference>
<evidence type="ECO:0000256" key="2">
    <source>
        <dbReference type="ARBA" id="ARBA00023239"/>
    </source>
</evidence>
<sequence>MMVLKGTVHKYNKPNIDTDVIIPGPYLKIHDHDELAKHAMEGLDTNFINKVSKGDFLLVGHNFGCGSSREHAPIALSKTGIKAILSPSFARIFYRNSIDGGYLLPIEIEENILEKIDDKDEIEINLNTNIILNVTKKESYPIKPFSKIISDIIEAGGLFNYKIT</sequence>
<dbReference type="InterPro" id="IPR050075">
    <property type="entry name" value="LeuD"/>
</dbReference>
<feature type="domain" description="Aconitase A/isopropylmalate dehydratase small subunit swivel" evidence="3">
    <location>
        <begin position="43"/>
        <end position="110"/>
    </location>
</feature>
<gene>
    <name evidence="4" type="primary">dmdB</name>
    <name evidence="4" type="ORF">NMY3_01434</name>
</gene>
<protein>
    <submittedName>
        <fullName evidence="4">2,3-dimethylmalate dehydratase small subunit</fullName>
        <ecNumber evidence="4">4.2.1.85</ecNumber>
    </submittedName>
</protein>
<dbReference type="CDD" id="cd01577">
    <property type="entry name" value="IPMI_Swivel"/>
    <property type="match status" value="1"/>
</dbReference>
<dbReference type="NCBIfam" id="TIGR02087">
    <property type="entry name" value="LEUD_arch"/>
    <property type="match status" value="1"/>
</dbReference>
<evidence type="ECO:0000256" key="1">
    <source>
        <dbReference type="ARBA" id="ARBA00009869"/>
    </source>
</evidence>
<proteinExistence type="inferred from homology"/>
<keyword evidence="5" id="KW-1185">Reference proteome</keyword>
<dbReference type="EMBL" id="CP012850">
    <property type="protein sequence ID" value="ALI35638.1"/>
    <property type="molecule type" value="Genomic_DNA"/>
</dbReference>
<dbReference type="Proteomes" id="UP000058925">
    <property type="component" value="Chromosome"/>
</dbReference>
<dbReference type="Pfam" id="PF00694">
    <property type="entry name" value="Aconitase_C"/>
    <property type="match status" value="1"/>
</dbReference>
<dbReference type="Gene3D" id="3.20.19.10">
    <property type="entry name" value="Aconitase, domain 4"/>
    <property type="match status" value="1"/>
</dbReference>
<dbReference type="SUPFAM" id="SSF52016">
    <property type="entry name" value="LeuD/IlvD-like"/>
    <property type="match status" value="1"/>
</dbReference>
<dbReference type="InterPro" id="IPR000573">
    <property type="entry name" value="AconitaseA/IPMdHydase_ssu_swvl"/>
</dbReference>
<dbReference type="InterPro" id="IPR033940">
    <property type="entry name" value="IPMI_Swivel"/>
</dbReference>
<evidence type="ECO:0000313" key="5">
    <source>
        <dbReference type="Proteomes" id="UP000058925"/>
    </source>
</evidence>
<keyword evidence="2 4" id="KW-0456">Lyase</keyword>
<organism evidence="4 5">
    <name type="scientific">Candidatus Nitrosocosmicus oleophilus</name>
    <dbReference type="NCBI Taxonomy" id="1353260"/>
    <lineage>
        <taxon>Archaea</taxon>
        <taxon>Nitrososphaerota</taxon>
        <taxon>Nitrososphaeria</taxon>
        <taxon>Nitrososphaerales</taxon>
        <taxon>Nitrososphaeraceae</taxon>
        <taxon>Candidatus Nitrosocosmicus</taxon>
    </lineage>
</organism>
<evidence type="ECO:0000259" key="3">
    <source>
        <dbReference type="Pfam" id="PF00694"/>
    </source>
</evidence>
<dbReference type="AlphaFoldDB" id="A0A654LW26"/>
<dbReference type="InterPro" id="IPR011827">
    <property type="entry name" value="LeuD_type2/HacB/DmdB"/>
</dbReference>